<evidence type="ECO:0000256" key="1">
    <source>
        <dbReference type="SAM" id="MobiDB-lite"/>
    </source>
</evidence>
<reference evidence="3 4" key="1">
    <citation type="submission" date="2019-01" db="EMBL/GenBank/DDBJ databases">
        <title>Draft genome sequence of Psathyrella aberdarensis IHI B618.</title>
        <authorList>
            <person name="Buettner E."/>
            <person name="Kellner H."/>
        </authorList>
    </citation>
    <scope>NUCLEOTIDE SEQUENCE [LARGE SCALE GENOMIC DNA]</scope>
    <source>
        <strain evidence="3 4">IHI B618</strain>
    </source>
</reference>
<dbReference type="OrthoDB" id="3357271at2759"/>
<protein>
    <recommendedName>
        <fullName evidence="2">BBC1/AIM3 cysteine proteinase-fold domain-containing protein</fullName>
    </recommendedName>
</protein>
<feature type="domain" description="BBC1/AIM3 cysteine proteinase-fold" evidence="2">
    <location>
        <begin position="223"/>
        <end position="416"/>
    </location>
</feature>
<evidence type="ECO:0000313" key="3">
    <source>
        <dbReference type="EMBL" id="RXW25135.1"/>
    </source>
</evidence>
<gene>
    <name evidence="3" type="ORF">EST38_g717</name>
</gene>
<feature type="region of interest" description="Disordered" evidence="1">
    <location>
        <begin position="78"/>
        <end position="123"/>
    </location>
</feature>
<dbReference type="Proteomes" id="UP000290288">
    <property type="component" value="Unassembled WGS sequence"/>
</dbReference>
<evidence type="ECO:0000259" key="2">
    <source>
        <dbReference type="Pfam" id="PF25459"/>
    </source>
</evidence>
<proteinExistence type="predicted"/>
<name>A0A4Q2E198_9AGAR</name>
<accession>A0A4Q2E198</accession>
<feature type="compositionally biased region" description="Polar residues" evidence="1">
    <location>
        <begin position="109"/>
        <end position="123"/>
    </location>
</feature>
<dbReference type="EMBL" id="SDEE01000008">
    <property type="protein sequence ID" value="RXW25135.1"/>
    <property type="molecule type" value="Genomic_DNA"/>
</dbReference>
<comment type="caution">
    <text evidence="3">The sequence shown here is derived from an EMBL/GenBank/DDBJ whole genome shotgun (WGS) entry which is preliminary data.</text>
</comment>
<dbReference type="InterPro" id="IPR057402">
    <property type="entry name" value="AIM3_BBC1_C"/>
</dbReference>
<dbReference type="Pfam" id="PF25459">
    <property type="entry name" value="AIM3_BBC1_C"/>
    <property type="match status" value="1"/>
</dbReference>
<keyword evidence="4" id="KW-1185">Reference proteome</keyword>
<sequence>MCKHEAIGDFYRGCGHFHVRYFTGETLDCGSAACKTSASHKHKTANNCGCPEEDKEAFFSWLDEFFSKHLNIAIAPRTAGARHPEPSSESGGGGLSAPPPLKLTTKPTSWGQTTTTGNSDPNFITSYPPTTKGESAAADLAEFFKPTTRWDNPPWYHTASGIPPPLDGKPERYVSSWQSRGSIKTTRIGVLFSDMSVFWSAVTYSLTNPENQRDVKRQAWFLPRPKSLDQETLVEAHETYGDTIALFAESFLGTGQYCARGECWDLANEALKYFDQYDYIPKPVPSISRTHGHLIYEGKASKKGKEMVGRWRGGDDRIRRGDIIEWRTARITSVNAPGSFTILGDPEHTAVIISNSKVLPNVGDGFSIPPSALGSLTVVEQSVGQPPVRKDYNLLGLEEGEMWIYRPIGFEVYLGISDLTPTPPESLPRIQQI</sequence>
<dbReference type="STRING" id="2316362.A0A4Q2E198"/>
<dbReference type="AlphaFoldDB" id="A0A4Q2E198"/>
<organism evidence="3 4">
    <name type="scientific">Candolleomyces aberdarensis</name>
    <dbReference type="NCBI Taxonomy" id="2316362"/>
    <lineage>
        <taxon>Eukaryota</taxon>
        <taxon>Fungi</taxon>
        <taxon>Dikarya</taxon>
        <taxon>Basidiomycota</taxon>
        <taxon>Agaricomycotina</taxon>
        <taxon>Agaricomycetes</taxon>
        <taxon>Agaricomycetidae</taxon>
        <taxon>Agaricales</taxon>
        <taxon>Agaricineae</taxon>
        <taxon>Psathyrellaceae</taxon>
        <taxon>Candolleomyces</taxon>
    </lineage>
</organism>
<evidence type="ECO:0000313" key="4">
    <source>
        <dbReference type="Proteomes" id="UP000290288"/>
    </source>
</evidence>